<feature type="compositionally biased region" description="Basic and acidic residues" evidence="1">
    <location>
        <begin position="195"/>
        <end position="207"/>
    </location>
</feature>
<dbReference type="GO" id="GO:0008061">
    <property type="term" value="F:chitin binding"/>
    <property type="evidence" value="ECO:0007669"/>
    <property type="project" value="InterPro"/>
</dbReference>
<feature type="domain" description="Chitin-binding type-2" evidence="3">
    <location>
        <begin position="77"/>
        <end position="134"/>
    </location>
</feature>
<dbReference type="InterPro" id="IPR002557">
    <property type="entry name" value="Chitin-bd_dom"/>
</dbReference>
<keyword evidence="5" id="KW-1185">Reference proteome</keyword>
<evidence type="ECO:0000259" key="3">
    <source>
        <dbReference type="PROSITE" id="PS50940"/>
    </source>
</evidence>
<feature type="signal peptide" evidence="2">
    <location>
        <begin position="1"/>
        <end position="28"/>
    </location>
</feature>
<feature type="chain" id="PRO_5024924556" description="Chitin-binding type-2 domain-containing protein" evidence="2">
    <location>
        <begin position="29"/>
        <end position="1568"/>
    </location>
</feature>
<feature type="compositionally biased region" description="Polar residues" evidence="1">
    <location>
        <begin position="225"/>
        <end position="255"/>
    </location>
</feature>
<dbReference type="SUPFAM" id="SSF57625">
    <property type="entry name" value="Invertebrate chitin-binding proteins"/>
    <property type="match status" value="1"/>
</dbReference>
<dbReference type="InterPro" id="IPR052976">
    <property type="entry name" value="Scoloptoxin-like"/>
</dbReference>
<feature type="compositionally biased region" description="Polar residues" evidence="1">
    <location>
        <begin position="358"/>
        <end position="367"/>
    </location>
</feature>
<evidence type="ECO:0000256" key="1">
    <source>
        <dbReference type="SAM" id="MobiDB-lite"/>
    </source>
</evidence>
<feature type="region of interest" description="Disordered" evidence="1">
    <location>
        <begin position="825"/>
        <end position="844"/>
    </location>
</feature>
<feature type="region of interest" description="Disordered" evidence="1">
    <location>
        <begin position="1193"/>
        <end position="1225"/>
    </location>
</feature>
<evidence type="ECO:0000256" key="2">
    <source>
        <dbReference type="SAM" id="SignalP"/>
    </source>
</evidence>
<feature type="region of interest" description="Disordered" evidence="1">
    <location>
        <begin position="716"/>
        <end position="742"/>
    </location>
</feature>
<feature type="region of interest" description="Disordered" evidence="1">
    <location>
        <begin position="172"/>
        <end position="420"/>
    </location>
</feature>
<name>A0A653BLK5_CALMS</name>
<dbReference type="Pfam" id="PF01607">
    <property type="entry name" value="CBM_14"/>
    <property type="match status" value="1"/>
</dbReference>
<evidence type="ECO:0000313" key="5">
    <source>
        <dbReference type="Proteomes" id="UP000410492"/>
    </source>
</evidence>
<evidence type="ECO:0000313" key="4">
    <source>
        <dbReference type="EMBL" id="VEN36481.1"/>
    </source>
</evidence>
<proteinExistence type="predicted"/>
<dbReference type="Proteomes" id="UP000410492">
    <property type="component" value="Unassembled WGS sequence"/>
</dbReference>
<feature type="compositionally biased region" description="Low complexity" evidence="1">
    <location>
        <begin position="276"/>
        <end position="291"/>
    </location>
</feature>
<feature type="compositionally biased region" description="Polar residues" evidence="1">
    <location>
        <begin position="405"/>
        <end position="420"/>
    </location>
</feature>
<dbReference type="PANTHER" id="PTHR22933">
    <property type="entry name" value="FI18007P1-RELATED"/>
    <property type="match status" value="1"/>
</dbReference>
<dbReference type="OrthoDB" id="8194050at2759"/>
<reference evidence="4 5" key="1">
    <citation type="submission" date="2019-01" db="EMBL/GenBank/DDBJ databases">
        <authorList>
            <person name="Sayadi A."/>
        </authorList>
    </citation>
    <scope>NUCLEOTIDE SEQUENCE [LARGE SCALE GENOMIC DNA]</scope>
</reference>
<feature type="compositionally biased region" description="Polar residues" evidence="1">
    <location>
        <begin position="716"/>
        <end position="735"/>
    </location>
</feature>
<gene>
    <name evidence="4" type="ORF">CALMAC_LOCUS2094</name>
</gene>
<protein>
    <recommendedName>
        <fullName evidence="3">Chitin-binding type-2 domain-containing protein</fullName>
    </recommendedName>
</protein>
<accession>A0A653BLK5</accession>
<dbReference type="PROSITE" id="PS50940">
    <property type="entry name" value="CHIT_BIND_II"/>
    <property type="match status" value="1"/>
</dbReference>
<dbReference type="InterPro" id="IPR036508">
    <property type="entry name" value="Chitin-bd_dom_sf"/>
</dbReference>
<sequence length="1568" mass="175312">MIRYHTFKLGIAMLFCATCSIGPTLVISLEENSVVDGFLNSTEAKASGRLEDLVFYQGMEGTPGIDFPILSYIPRTSFSCKGIESGYYADLETDCQVFHICEEERKISFLCPNGTIFQQSELICEWWFKVNCTNSPQLYEGSAEHLREDLLRRKSARKVSLDGSERFHGAVMRTEESSSVSAKQNGRILPISPVSDKHNSTLSRRSDNPNVRQVAYNYNAKFENGRSSPNQYQYTRSPSNAKNSFNSNHFGNVGQNGKGISDLRQLESQDQRRAESGSVNNVVQNNRNVSSKYNTQSQLSSKSPNLSYNDYSTIPSSKGRYSNKPQTDSTNIKISNQFNNNVQSSTSNDDSNNQSSDFRYSSNSAKSNIHHQDQTHKPKGALNSYNVSPTTTIKYSNRGSKKFETQNSDSKIQEQNAYSNPTDNNVIKLAASDNVLRQSTSKLSRYNDLSAGNSPDTVRSKSEKYVTTTPPFNNYKEYHVQFSSTRVGVNSVATTITPLEQQSISQKQNTYDPTNTPYSSNDNYFNTQYQRNNGVTATMNVNNHYRSVQFAPDSNNYSSYSSNVRKSITYNRNTGSQITKPPQTKTQYYNKKSEYIPNQYYTTVPTSTEPTASQQNLNNDYNRNQYYVSNSKNENSDIVGRKINNKDKLLPKNEVSYQDYAQTVSDFTLAISTNANKNIRNQRYGSESADSDEAQIPQESSSFVKSSFNTITDDLQKYSTSNPYPNHRTTYSGLKQPTYPPKSNKLVSISSVTPQYITTQPINNGKPFLGSRVGAKIHFGTTTEPPISSTTIRTLTTVNSVIPNVYVAEENKKLAQVLLDSVKISPSSEPSTTSPTSTTYQYSHSTPIPREAEYYSASTTIPVEKVTSRTVDHATIYGTYQGEKHTPTASFKESSNGVQVKFGKNADRIALTLGKSLTRGRSERNEYYDTKASTISPEKAYLPTSYREIDNLANTYKPSNFTRVGKPQNGYGYVPISFNNASSKYSSAVQSPFLNANIKVSDVHRTNPNIIGTGFYVTKKSAFNTSYPTTQPSLQVYSTTLRPKPFEKSLQYSIIPLSTSDNFESVTIPNYRISSASPFRPYSENNIIPDPTIPTPVTSTSIYDNADSMINALVKFAESKEPNYSSEKSRPGLSVPPSVGPQTLHTLAVYFANALDSIMKDKEKLTQEEMIEKKEELTTLLTEMTVHGYNNLFNRDKTKTSDSTTLPPKEDDDAESSNGLANTPEIRQLARNFSLALASYLNDPEMFKKGLAELRPTEPSFYEEETEHTLDNEEAPTDEELLNYSDADGKSSYPPIPSPSPTWGFILATKSNDIDVKNSLNSDLNTADSQSLIPSYNNLNQEDKNKDTNDKKYLPEGHWTTSATVAKLWSSTFGVNPAVVNEQFETTVTPLEDDDIANDFSSPEKLPILDQPQDEIKYEIRTLPKISLNSTQIHGILIDFMNTSSSDSNRLHRLLRKLNTTENEFLNKMKEIESNPLTKRLILLLISECGMNVTKDVNSDQFGENLTVSETKSAIPVPSVESLVPERPREKNSPIPNYVNEHLSEDDQDVRALQLLNALYGIASKFGK</sequence>
<dbReference type="EMBL" id="CAACVG010002468">
    <property type="protein sequence ID" value="VEN36481.1"/>
    <property type="molecule type" value="Genomic_DNA"/>
</dbReference>
<feature type="compositionally biased region" description="Polar residues" evidence="1">
    <location>
        <begin position="292"/>
        <end position="338"/>
    </location>
</feature>
<organism evidence="4 5">
    <name type="scientific">Callosobruchus maculatus</name>
    <name type="common">Southern cowpea weevil</name>
    <name type="synonym">Pulse bruchid</name>
    <dbReference type="NCBI Taxonomy" id="64391"/>
    <lineage>
        <taxon>Eukaryota</taxon>
        <taxon>Metazoa</taxon>
        <taxon>Ecdysozoa</taxon>
        <taxon>Arthropoda</taxon>
        <taxon>Hexapoda</taxon>
        <taxon>Insecta</taxon>
        <taxon>Pterygota</taxon>
        <taxon>Neoptera</taxon>
        <taxon>Endopterygota</taxon>
        <taxon>Coleoptera</taxon>
        <taxon>Polyphaga</taxon>
        <taxon>Cucujiformia</taxon>
        <taxon>Chrysomeloidea</taxon>
        <taxon>Chrysomelidae</taxon>
        <taxon>Bruchinae</taxon>
        <taxon>Bruchini</taxon>
        <taxon>Callosobruchus</taxon>
    </lineage>
</organism>
<keyword evidence="2" id="KW-0732">Signal</keyword>
<feature type="compositionally biased region" description="Acidic residues" evidence="1">
    <location>
        <begin position="1261"/>
        <end position="1278"/>
    </location>
</feature>
<feature type="region of interest" description="Disordered" evidence="1">
    <location>
        <begin position="1332"/>
        <end position="1353"/>
    </location>
</feature>
<dbReference type="PANTHER" id="PTHR22933:SF42">
    <property type="entry name" value="FI18455P1-RELATED"/>
    <property type="match status" value="1"/>
</dbReference>
<feature type="compositionally biased region" description="Basic and acidic residues" evidence="1">
    <location>
        <begin position="264"/>
        <end position="275"/>
    </location>
</feature>
<feature type="region of interest" description="Disordered" evidence="1">
    <location>
        <begin position="1259"/>
        <end position="1278"/>
    </location>
</feature>
<feature type="compositionally biased region" description="Polar residues" evidence="1">
    <location>
        <begin position="383"/>
        <end position="398"/>
    </location>
</feature>
<dbReference type="Gene3D" id="2.170.140.10">
    <property type="entry name" value="Chitin binding domain"/>
    <property type="match status" value="1"/>
</dbReference>
<feature type="compositionally biased region" description="Basic and acidic residues" evidence="1">
    <location>
        <begin position="1341"/>
        <end position="1353"/>
    </location>
</feature>
<feature type="compositionally biased region" description="Low complexity" evidence="1">
    <location>
        <begin position="339"/>
        <end position="357"/>
    </location>
</feature>
<dbReference type="GO" id="GO:0005576">
    <property type="term" value="C:extracellular region"/>
    <property type="evidence" value="ECO:0007669"/>
    <property type="project" value="InterPro"/>
</dbReference>
<feature type="region of interest" description="Disordered" evidence="1">
    <location>
        <begin position="446"/>
        <end position="465"/>
    </location>
</feature>
<dbReference type="SMART" id="SM00494">
    <property type="entry name" value="ChtBD2"/>
    <property type="match status" value="1"/>
</dbReference>